<comment type="caution">
    <text evidence="1">The sequence shown here is derived from an EMBL/GenBank/DDBJ whole genome shotgun (WGS) entry which is preliminary data.</text>
</comment>
<organism evidence="1 2">
    <name type="scientific">Paenibacillus agaridevorans</name>
    <dbReference type="NCBI Taxonomy" id="171404"/>
    <lineage>
        <taxon>Bacteria</taxon>
        <taxon>Bacillati</taxon>
        <taxon>Bacillota</taxon>
        <taxon>Bacilli</taxon>
        <taxon>Bacillales</taxon>
        <taxon>Paenibacillaceae</taxon>
        <taxon>Paenibacillus</taxon>
    </lineage>
</organism>
<accession>A0A2R5ELI7</accession>
<evidence type="ECO:0000313" key="1">
    <source>
        <dbReference type="EMBL" id="GBG07526.1"/>
    </source>
</evidence>
<reference evidence="1 2" key="1">
    <citation type="submission" date="2017-08" db="EMBL/GenBank/DDBJ databases">
        <title>Substantial Increase in Enzyme Production by Combined Drug-Resistance Mutations in Paenibacillus agaridevorans.</title>
        <authorList>
            <person name="Tanaka Y."/>
            <person name="Funane K."/>
            <person name="Hosaka T."/>
            <person name="Shiwa Y."/>
            <person name="Fujita N."/>
            <person name="Miyazaki T."/>
            <person name="Yoshikawa H."/>
            <person name="Murakami K."/>
            <person name="Kasahara K."/>
            <person name="Inaoka T."/>
            <person name="Hiraga Y."/>
            <person name="Ochi K."/>
        </authorList>
    </citation>
    <scope>NUCLEOTIDE SEQUENCE [LARGE SCALE GENOMIC DNA]</scope>
    <source>
        <strain evidence="1 2">T-3040</strain>
    </source>
</reference>
<evidence type="ECO:0000313" key="2">
    <source>
        <dbReference type="Proteomes" id="UP000245202"/>
    </source>
</evidence>
<dbReference type="Proteomes" id="UP000245202">
    <property type="component" value="Unassembled WGS sequence"/>
</dbReference>
<proteinExistence type="predicted"/>
<dbReference type="EMBL" id="BDQX01000098">
    <property type="protein sequence ID" value="GBG07526.1"/>
    <property type="molecule type" value="Genomic_DNA"/>
</dbReference>
<protein>
    <submittedName>
        <fullName evidence="1">Uncharacterized protein</fullName>
    </submittedName>
</protein>
<sequence>MSIANEAKVTFDPKIGRRGERVKLQIEYGDAGNSGEALERSIMRISDYGIYDAMKREGDRLFSWSYVIPWEAPPGVYDIEMYAIDTQGNKGPITTAHYQIKA</sequence>
<dbReference type="RefSeq" id="WP_108992564.1">
    <property type="nucleotide sequence ID" value="NZ_BDQX01000098.1"/>
</dbReference>
<keyword evidence="2" id="KW-1185">Reference proteome</keyword>
<gene>
    <name evidence="1" type="ORF">PAT3040_02079</name>
</gene>
<dbReference type="AlphaFoldDB" id="A0A2R5ELI7"/>
<name>A0A2R5ELI7_9BACL</name>